<evidence type="ECO:0000313" key="2">
    <source>
        <dbReference type="EMBL" id="GAA0911696.1"/>
    </source>
</evidence>
<keyword evidence="1" id="KW-0732">Signal</keyword>
<sequence>MRKALLTVGACAVLLPLIGAVQRLQPDADRVYRPIAATGRIGQEVRTPPYTVRVDGVASGRELRVAGFLGKTSRQAAKGVWVVVGLTATATQEDVALGRVTLRAPDGRTFAATDRFTGLDTVTLRPGIPVSGQVAFELPAAAVKGAVLDISRPAYGDVFRPSGALGPAVEIELRLDGTAAPTVSMTEADT</sequence>
<dbReference type="Gene3D" id="2.60.40.1240">
    <property type="match status" value="1"/>
</dbReference>
<accession>A0ABN1NL91</accession>
<dbReference type="RefSeq" id="WP_343947627.1">
    <property type="nucleotide sequence ID" value="NZ_BAAAHQ010000001.1"/>
</dbReference>
<dbReference type="EMBL" id="BAAAHQ010000001">
    <property type="protein sequence ID" value="GAA0911696.1"/>
    <property type="molecule type" value="Genomic_DNA"/>
</dbReference>
<evidence type="ECO:0000256" key="1">
    <source>
        <dbReference type="ARBA" id="ARBA00022729"/>
    </source>
</evidence>
<dbReference type="Proteomes" id="UP001501578">
    <property type="component" value="Unassembled WGS sequence"/>
</dbReference>
<proteinExistence type="predicted"/>
<comment type="caution">
    <text evidence="2">The sequence shown here is derived from an EMBL/GenBank/DDBJ whole genome shotgun (WGS) entry which is preliminary data.</text>
</comment>
<protein>
    <recommendedName>
        <fullName evidence="4">DUF4352 domain-containing protein</fullName>
    </recommendedName>
</protein>
<dbReference type="InterPro" id="IPR029050">
    <property type="entry name" value="Immunoprotect_excell_Ig-like"/>
</dbReference>
<gene>
    <name evidence="2" type="ORF">GCM10009560_01240</name>
</gene>
<evidence type="ECO:0008006" key="4">
    <source>
        <dbReference type="Google" id="ProtNLM"/>
    </source>
</evidence>
<keyword evidence="3" id="KW-1185">Reference proteome</keyword>
<organism evidence="2 3">
    <name type="scientific">Nonomuraea longicatena</name>
    <dbReference type="NCBI Taxonomy" id="83682"/>
    <lineage>
        <taxon>Bacteria</taxon>
        <taxon>Bacillati</taxon>
        <taxon>Actinomycetota</taxon>
        <taxon>Actinomycetes</taxon>
        <taxon>Streptosporangiales</taxon>
        <taxon>Streptosporangiaceae</taxon>
        <taxon>Nonomuraea</taxon>
    </lineage>
</organism>
<reference evidence="2 3" key="1">
    <citation type="journal article" date="2019" name="Int. J. Syst. Evol. Microbiol.">
        <title>The Global Catalogue of Microorganisms (GCM) 10K type strain sequencing project: providing services to taxonomists for standard genome sequencing and annotation.</title>
        <authorList>
            <consortium name="The Broad Institute Genomics Platform"/>
            <consortium name="The Broad Institute Genome Sequencing Center for Infectious Disease"/>
            <person name="Wu L."/>
            <person name="Ma J."/>
        </authorList>
    </citation>
    <scope>NUCLEOTIDE SEQUENCE [LARGE SCALE GENOMIC DNA]</scope>
    <source>
        <strain evidence="2 3">JCM 11136</strain>
    </source>
</reference>
<evidence type="ECO:0000313" key="3">
    <source>
        <dbReference type="Proteomes" id="UP001501578"/>
    </source>
</evidence>
<name>A0ABN1NL91_9ACTN</name>